<protein>
    <submittedName>
        <fullName evidence="3">HEAT repeat domain-containing protein</fullName>
    </submittedName>
</protein>
<organism evidence="3 4">
    <name type="scientific">Limnoglobus roseus</name>
    <dbReference type="NCBI Taxonomy" id="2598579"/>
    <lineage>
        <taxon>Bacteria</taxon>
        <taxon>Pseudomonadati</taxon>
        <taxon>Planctomycetota</taxon>
        <taxon>Planctomycetia</taxon>
        <taxon>Gemmatales</taxon>
        <taxon>Gemmataceae</taxon>
        <taxon>Limnoglobus</taxon>
    </lineage>
</organism>
<dbReference type="AlphaFoldDB" id="A0A5C1A9T1"/>
<proteinExistence type="predicted"/>
<reference evidence="4" key="1">
    <citation type="submission" date="2019-08" db="EMBL/GenBank/DDBJ databases">
        <title>Limnoglobus roseus gen. nov., sp. nov., a novel freshwater planctomycete with a giant genome from the family Gemmataceae.</title>
        <authorList>
            <person name="Kulichevskaya I.S."/>
            <person name="Naumoff D.G."/>
            <person name="Miroshnikov K."/>
            <person name="Ivanova A."/>
            <person name="Philippov D.A."/>
            <person name="Hakobyan A."/>
            <person name="Rijpstra I.C."/>
            <person name="Sinninghe Damste J.S."/>
            <person name="Liesack W."/>
            <person name="Dedysh S.N."/>
        </authorList>
    </citation>
    <scope>NUCLEOTIDE SEQUENCE [LARGE SCALE GENOMIC DNA]</scope>
    <source>
        <strain evidence="4">PX52</strain>
    </source>
</reference>
<feature type="region of interest" description="Disordered" evidence="1">
    <location>
        <begin position="437"/>
        <end position="458"/>
    </location>
</feature>
<feature type="compositionally biased region" description="Polar residues" evidence="1">
    <location>
        <begin position="446"/>
        <end position="458"/>
    </location>
</feature>
<feature type="chain" id="PRO_5022978386" evidence="2">
    <location>
        <begin position="21"/>
        <end position="502"/>
    </location>
</feature>
<dbReference type="EMBL" id="CP042425">
    <property type="protein sequence ID" value="QEL15325.1"/>
    <property type="molecule type" value="Genomic_DNA"/>
</dbReference>
<accession>A0A5C1A9T1</accession>
<dbReference type="Proteomes" id="UP000324974">
    <property type="component" value="Chromosome"/>
</dbReference>
<dbReference type="InterPro" id="IPR011989">
    <property type="entry name" value="ARM-like"/>
</dbReference>
<feature type="signal peptide" evidence="2">
    <location>
        <begin position="1"/>
        <end position="20"/>
    </location>
</feature>
<dbReference type="RefSeq" id="WP_149110149.1">
    <property type="nucleotide sequence ID" value="NZ_CP042425.1"/>
</dbReference>
<evidence type="ECO:0000256" key="1">
    <source>
        <dbReference type="SAM" id="MobiDB-lite"/>
    </source>
</evidence>
<dbReference type="OrthoDB" id="275829at2"/>
<evidence type="ECO:0000313" key="3">
    <source>
        <dbReference type="EMBL" id="QEL15325.1"/>
    </source>
</evidence>
<dbReference type="Gene3D" id="1.25.10.10">
    <property type="entry name" value="Leucine-rich Repeat Variant"/>
    <property type="match status" value="1"/>
</dbReference>
<evidence type="ECO:0000256" key="2">
    <source>
        <dbReference type="SAM" id="SignalP"/>
    </source>
</evidence>
<dbReference type="KEGG" id="lrs:PX52LOC_02240"/>
<gene>
    <name evidence="3" type="ORF">PX52LOC_02240</name>
</gene>
<keyword evidence="4" id="KW-1185">Reference proteome</keyword>
<name>A0A5C1A9T1_9BACT</name>
<evidence type="ECO:0000313" key="4">
    <source>
        <dbReference type="Proteomes" id="UP000324974"/>
    </source>
</evidence>
<sequence length="502" mass="53883">MRRFLATVGTLAVGVGGAIAADAVKPREDAAALVQKLGDPQFPVREQAAKGLLKIGATAIPSVQDVINTTADPGVRERAEALLPRLHLMAESERFLAPKLVKLDYQNMALSAVVDDLKKKTGINLMLENVAAPTRSITLTGGDVPAWQAVEMLCAAATLREDHRLDLPVPTAGGETHTARQFGRNNVYYLSGSAAQTVFTPGSAPVVLVDGKADVLPGNRATAVRVLALPGKFEGNRVIRGSGTVILNLDVAPLPSVNWPGSPTVRVTRAEDEDGRPLFADQKADPRPQMNNPYGWGGGFGGGLWLGGDYEYVNQPTTRGNNPRLTPVTLRTDDRAIRSLKRFEGVVVGEVNQPNQPVITIDGMDKLVGKSFDGPNQTKLSVASYQVGKDGSVVVKIHAEMPQQWVFQQRLGGRLWNGNLNDDLNIGNIPNKLKFTDADGKPCPTPSQRSTSYSGNQWNQTFDSELHFPKSSKGGPPTKVVLTGTKVATVEIPFAMENVKLP</sequence>
<keyword evidence="2" id="KW-0732">Signal</keyword>